<comment type="similarity">
    <text evidence="3">Belongs to the glycosyl hydrolase 5 (cellulase A) family.</text>
</comment>
<organism evidence="10 11">
    <name type="scientific">Rhodotorula paludigena</name>
    <dbReference type="NCBI Taxonomy" id="86838"/>
    <lineage>
        <taxon>Eukaryota</taxon>
        <taxon>Fungi</taxon>
        <taxon>Dikarya</taxon>
        <taxon>Basidiomycota</taxon>
        <taxon>Pucciniomycotina</taxon>
        <taxon>Microbotryomycetes</taxon>
        <taxon>Sporidiobolales</taxon>
        <taxon>Sporidiobolaceae</taxon>
        <taxon>Rhodotorula</taxon>
    </lineage>
</organism>
<dbReference type="Proteomes" id="UP001342314">
    <property type="component" value="Unassembled WGS sequence"/>
</dbReference>
<gene>
    <name evidence="10" type="ORF">Rhopal_000886-T1</name>
</gene>
<keyword evidence="5" id="KW-0964">Secreted</keyword>
<evidence type="ECO:0000256" key="6">
    <source>
        <dbReference type="ARBA" id="ARBA00022729"/>
    </source>
</evidence>
<dbReference type="InterPro" id="IPR017853">
    <property type="entry name" value="GH"/>
</dbReference>
<evidence type="ECO:0000256" key="2">
    <source>
        <dbReference type="ARBA" id="ARBA00004613"/>
    </source>
</evidence>
<dbReference type="EMBL" id="BQKY01000002">
    <property type="protein sequence ID" value="GJN87931.1"/>
    <property type="molecule type" value="Genomic_DNA"/>
</dbReference>
<keyword evidence="6" id="KW-0732">Signal</keyword>
<comment type="catalytic activity">
    <reaction evidence="1">
        <text>Random hydrolysis of (1-&gt;4)-beta-D-mannosidic linkages in mannans, galactomannans and glucomannans.</text>
        <dbReference type="EC" id="3.2.1.78"/>
    </reaction>
</comment>
<protein>
    <recommendedName>
        <fullName evidence="4">mannan endo-1,4-beta-mannosidase</fullName>
        <ecNumber evidence="4">3.2.1.78</ecNumber>
    </recommendedName>
</protein>
<evidence type="ECO:0000259" key="9">
    <source>
        <dbReference type="Pfam" id="PF26410"/>
    </source>
</evidence>
<evidence type="ECO:0000313" key="10">
    <source>
        <dbReference type="EMBL" id="GJN87931.1"/>
    </source>
</evidence>
<comment type="caution">
    <text evidence="10">The sequence shown here is derived from an EMBL/GenBank/DDBJ whole genome shotgun (WGS) entry which is preliminary data.</text>
</comment>
<reference evidence="10 11" key="1">
    <citation type="submission" date="2021-12" db="EMBL/GenBank/DDBJ databases">
        <title>High titer production of polyol ester of fatty acids by Rhodotorula paludigena BS15 towards product separation-free biomass refinery.</title>
        <authorList>
            <person name="Mano J."/>
            <person name="Ono H."/>
            <person name="Tanaka T."/>
            <person name="Naito K."/>
            <person name="Sushida H."/>
            <person name="Ike M."/>
            <person name="Tokuyasu K."/>
            <person name="Kitaoka M."/>
        </authorList>
    </citation>
    <scope>NUCLEOTIDE SEQUENCE [LARGE SCALE GENOMIC DNA]</scope>
    <source>
        <strain evidence="10 11">BS15</strain>
    </source>
</reference>
<dbReference type="EC" id="3.2.1.78" evidence="4"/>
<proteinExistence type="inferred from homology"/>
<dbReference type="AlphaFoldDB" id="A0AAV5G5V6"/>
<dbReference type="SUPFAM" id="SSF51445">
    <property type="entry name" value="(Trans)glycosidases"/>
    <property type="match status" value="1"/>
</dbReference>
<evidence type="ECO:0000313" key="11">
    <source>
        <dbReference type="Proteomes" id="UP001342314"/>
    </source>
</evidence>
<evidence type="ECO:0000256" key="8">
    <source>
        <dbReference type="ARBA" id="ARBA00023295"/>
    </source>
</evidence>
<dbReference type="GO" id="GO:0016985">
    <property type="term" value="F:mannan endo-1,4-beta-mannosidase activity"/>
    <property type="evidence" value="ECO:0007669"/>
    <property type="project" value="UniProtKB-EC"/>
</dbReference>
<keyword evidence="8" id="KW-0326">Glycosidase</keyword>
<name>A0AAV5G5V6_9BASI</name>
<feature type="domain" description="Glycoside hydrolase family 5" evidence="9">
    <location>
        <begin position="104"/>
        <end position="317"/>
    </location>
</feature>
<dbReference type="GO" id="GO:0005576">
    <property type="term" value="C:extracellular region"/>
    <property type="evidence" value="ECO:0007669"/>
    <property type="project" value="UniProtKB-SubCell"/>
</dbReference>
<dbReference type="Pfam" id="PF26410">
    <property type="entry name" value="GH5_mannosidase"/>
    <property type="match status" value="1"/>
</dbReference>
<sequence>MTTTTTRATTTTTTARATTTTAAASFNCATSSDCRTGAFAIPANGYAGCNRNQGICVWGRFDLHWDGRGYDDSPCLDPTSFVKRPKDSQLLTLDNKPYRIVGPSRIREALAIAIAMGANTVRVHTCGISVGPSNEWNLNPEPGVFRESAWDIRDYVIYAAREYGLRLIFPLTDNWDYYHGGKCNFVDFAGLSRDRNCAKFYESKVPIRYFTEYISRIIQRQNPYTGLTYGNDPTILAWETGNELGGYINAEMWPPASWTNAIIDTIRKYDSQHLIVDGSGGFWNYSTKATAPGLTVPRVDLMSDHGYPRNLGILAEEVKLATQAKKGFFIGEYDWTPTGSSVSLEDYLAAIERSGAYLGDMIWSVFGHDDECCAFVKHQDGYSLYYPNGGTAGENANALLVAQHWYRVQGRPVPRALPAVACPQPAF</sequence>
<comment type="subcellular location">
    <subcellularLocation>
        <location evidence="2">Secreted</location>
    </subcellularLocation>
</comment>
<dbReference type="GO" id="GO:0046355">
    <property type="term" value="P:mannan catabolic process"/>
    <property type="evidence" value="ECO:0007669"/>
    <property type="project" value="UniProtKB-ARBA"/>
</dbReference>
<dbReference type="InterPro" id="IPR045053">
    <property type="entry name" value="MAN-like"/>
</dbReference>
<dbReference type="InterPro" id="IPR001547">
    <property type="entry name" value="Glyco_hydro_5"/>
</dbReference>
<keyword evidence="11" id="KW-1185">Reference proteome</keyword>
<keyword evidence="7" id="KW-0378">Hydrolase</keyword>
<accession>A0AAV5G5V6</accession>
<dbReference type="PANTHER" id="PTHR31451:SF39">
    <property type="entry name" value="MANNAN ENDO-1,4-BETA-MANNOSIDASE 1"/>
    <property type="match status" value="1"/>
</dbReference>
<evidence type="ECO:0000256" key="5">
    <source>
        <dbReference type="ARBA" id="ARBA00022525"/>
    </source>
</evidence>
<evidence type="ECO:0000256" key="1">
    <source>
        <dbReference type="ARBA" id="ARBA00001678"/>
    </source>
</evidence>
<dbReference type="PANTHER" id="PTHR31451">
    <property type="match status" value="1"/>
</dbReference>
<evidence type="ECO:0000256" key="3">
    <source>
        <dbReference type="ARBA" id="ARBA00005641"/>
    </source>
</evidence>
<dbReference type="Gene3D" id="3.20.20.80">
    <property type="entry name" value="Glycosidases"/>
    <property type="match status" value="1"/>
</dbReference>
<evidence type="ECO:0000256" key="4">
    <source>
        <dbReference type="ARBA" id="ARBA00012706"/>
    </source>
</evidence>
<evidence type="ECO:0000256" key="7">
    <source>
        <dbReference type="ARBA" id="ARBA00022801"/>
    </source>
</evidence>